<dbReference type="SUPFAM" id="SSF55781">
    <property type="entry name" value="GAF domain-like"/>
    <property type="match status" value="1"/>
</dbReference>
<dbReference type="PANTHER" id="PTHR30136:SF24">
    <property type="entry name" value="HTH-TYPE TRANSCRIPTIONAL REPRESSOR ALLR"/>
    <property type="match status" value="1"/>
</dbReference>
<evidence type="ECO:0000256" key="1">
    <source>
        <dbReference type="ARBA" id="ARBA00023015"/>
    </source>
</evidence>
<reference evidence="6" key="1">
    <citation type="submission" date="2021-01" db="EMBL/GenBank/DDBJ databases">
        <title>Whole genome shotgun sequence of Planobispora takensis NBRC 109077.</title>
        <authorList>
            <person name="Komaki H."/>
            <person name="Tamura T."/>
        </authorList>
    </citation>
    <scope>NUCLEOTIDE SEQUENCE</scope>
    <source>
        <strain evidence="6">NBRC 109077</strain>
    </source>
</reference>
<dbReference type="Gene3D" id="3.30.450.40">
    <property type="match status" value="1"/>
</dbReference>
<keyword evidence="3" id="KW-0804">Transcription</keyword>
<dbReference type="EMBL" id="BOOK01000035">
    <property type="protein sequence ID" value="GII02846.1"/>
    <property type="molecule type" value="Genomic_DNA"/>
</dbReference>
<evidence type="ECO:0000313" key="6">
    <source>
        <dbReference type="EMBL" id="GII02846.1"/>
    </source>
</evidence>
<dbReference type="InterPro" id="IPR014757">
    <property type="entry name" value="Tscrpt_reg_IclR_C"/>
</dbReference>
<dbReference type="AlphaFoldDB" id="A0A8J3WUM2"/>
<proteinExistence type="predicted"/>
<evidence type="ECO:0000256" key="2">
    <source>
        <dbReference type="ARBA" id="ARBA00023125"/>
    </source>
</evidence>
<evidence type="ECO:0000313" key="7">
    <source>
        <dbReference type="Proteomes" id="UP000634476"/>
    </source>
</evidence>
<dbReference type="InterPro" id="IPR011991">
    <property type="entry name" value="ArsR-like_HTH"/>
</dbReference>
<dbReference type="InterPro" id="IPR005471">
    <property type="entry name" value="Tscrpt_reg_IclR_N"/>
</dbReference>
<sequence length="277" mass="29570">MLVVPSPEYRDLATYGRRYARFLPNPCTFLVAGCYRHDNWDRPLLPPGAGPAILDNRRHAPHPADALMAAESSQTLERGLRLLRLLADGHRGRTPTELAAELGLSRPAVYRLLTTLQEGGFVRRDGDGRVHLGFGVLVLARAVHPLLREGALPALRRLAEEVGATAHLTIAEGDDGLAVAVVEPTWTDMHVAYREGSRHPLTRGAAGLAILALRRGGTGYVATEGQLQEGAHGIAAPVPGLPWLEASVGVISFTPLDPETVGPRLTAAATALSRSLA</sequence>
<comment type="caution">
    <text evidence="6">The sequence shown here is derived from an EMBL/GenBank/DDBJ whole genome shotgun (WGS) entry which is preliminary data.</text>
</comment>
<dbReference type="Pfam" id="PF01614">
    <property type="entry name" value="IclR_C"/>
    <property type="match status" value="1"/>
</dbReference>
<protein>
    <submittedName>
        <fullName evidence="6">Uncharacterized protein</fullName>
    </submittedName>
</protein>
<dbReference type="PANTHER" id="PTHR30136">
    <property type="entry name" value="HELIX-TURN-HELIX TRANSCRIPTIONAL REGULATOR, ICLR FAMILY"/>
    <property type="match status" value="1"/>
</dbReference>
<name>A0A8J3WUM2_9ACTN</name>
<dbReference type="InterPro" id="IPR050707">
    <property type="entry name" value="HTH_MetabolicPath_Reg"/>
</dbReference>
<dbReference type="Gene3D" id="1.10.10.10">
    <property type="entry name" value="Winged helix-like DNA-binding domain superfamily/Winged helix DNA-binding domain"/>
    <property type="match status" value="1"/>
</dbReference>
<keyword evidence="2" id="KW-0238">DNA-binding</keyword>
<dbReference type="Pfam" id="PF09339">
    <property type="entry name" value="HTH_IclR"/>
    <property type="match status" value="1"/>
</dbReference>
<gene>
    <name evidence="6" type="ORF">Pta02_48540</name>
</gene>
<evidence type="ECO:0000259" key="5">
    <source>
        <dbReference type="PROSITE" id="PS51078"/>
    </source>
</evidence>
<dbReference type="SUPFAM" id="SSF46785">
    <property type="entry name" value="Winged helix' DNA-binding domain"/>
    <property type="match status" value="1"/>
</dbReference>
<dbReference type="GO" id="GO:0003677">
    <property type="term" value="F:DNA binding"/>
    <property type="evidence" value="ECO:0007669"/>
    <property type="project" value="UniProtKB-KW"/>
</dbReference>
<dbReference type="PROSITE" id="PS51077">
    <property type="entry name" value="HTH_ICLR"/>
    <property type="match status" value="1"/>
</dbReference>
<dbReference type="CDD" id="cd00090">
    <property type="entry name" value="HTH_ARSR"/>
    <property type="match status" value="1"/>
</dbReference>
<dbReference type="GO" id="GO:0045892">
    <property type="term" value="P:negative regulation of DNA-templated transcription"/>
    <property type="evidence" value="ECO:0007669"/>
    <property type="project" value="TreeGrafter"/>
</dbReference>
<accession>A0A8J3WUM2</accession>
<dbReference type="InterPro" id="IPR036390">
    <property type="entry name" value="WH_DNA-bd_sf"/>
</dbReference>
<evidence type="ECO:0000256" key="3">
    <source>
        <dbReference type="ARBA" id="ARBA00023163"/>
    </source>
</evidence>
<organism evidence="6 7">
    <name type="scientific">Planobispora takensis</name>
    <dbReference type="NCBI Taxonomy" id="1367882"/>
    <lineage>
        <taxon>Bacteria</taxon>
        <taxon>Bacillati</taxon>
        <taxon>Actinomycetota</taxon>
        <taxon>Actinomycetes</taxon>
        <taxon>Streptosporangiales</taxon>
        <taxon>Streptosporangiaceae</taxon>
        <taxon>Planobispora</taxon>
    </lineage>
</organism>
<dbReference type="GO" id="GO:0003700">
    <property type="term" value="F:DNA-binding transcription factor activity"/>
    <property type="evidence" value="ECO:0007669"/>
    <property type="project" value="TreeGrafter"/>
</dbReference>
<dbReference type="PROSITE" id="PS51078">
    <property type="entry name" value="ICLR_ED"/>
    <property type="match status" value="1"/>
</dbReference>
<feature type="domain" description="HTH iclR-type" evidence="4">
    <location>
        <begin position="73"/>
        <end position="134"/>
    </location>
</feature>
<dbReference type="Proteomes" id="UP000634476">
    <property type="component" value="Unassembled WGS sequence"/>
</dbReference>
<dbReference type="InterPro" id="IPR029016">
    <property type="entry name" value="GAF-like_dom_sf"/>
</dbReference>
<dbReference type="SMART" id="SM00346">
    <property type="entry name" value="HTH_ICLR"/>
    <property type="match status" value="1"/>
</dbReference>
<feature type="domain" description="IclR-ED" evidence="5">
    <location>
        <begin position="130"/>
        <end position="277"/>
    </location>
</feature>
<dbReference type="InterPro" id="IPR036388">
    <property type="entry name" value="WH-like_DNA-bd_sf"/>
</dbReference>
<evidence type="ECO:0000259" key="4">
    <source>
        <dbReference type="PROSITE" id="PS51077"/>
    </source>
</evidence>
<keyword evidence="1" id="KW-0805">Transcription regulation</keyword>
<keyword evidence="7" id="KW-1185">Reference proteome</keyword>